<keyword evidence="2" id="KW-1185">Reference proteome</keyword>
<dbReference type="Proteomes" id="UP001303115">
    <property type="component" value="Unassembled WGS sequence"/>
</dbReference>
<dbReference type="EMBL" id="MU854609">
    <property type="protein sequence ID" value="KAK4032450.1"/>
    <property type="molecule type" value="Genomic_DNA"/>
</dbReference>
<sequence length="270" mass="30288">MLSKSLIREGSLATEELDIWPPLPHQLKTFQHLLVKMRLLASIPALLALSGAVAAAPVAPESEQWPPAMTADQPGEAELKTIWAQGLNVTAQAEPIPASAILAPGAAAEDDVFAAQSPARRADNNPLLAKRVYDRGMCFEWESWVSANSRQGYYNDFQYAKAIFGGYDQFGWNYIGPMQQFNWGWGSFKLTIRNQDQCERGYFTWDDVLDMMDDLWYHYCQNRGQGWGYVHWNPTLVAMIYYDGSSMPGFQPGCNHTGLKKLRAVEEAAE</sequence>
<dbReference type="AlphaFoldDB" id="A0AAN6P806"/>
<evidence type="ECO:0000313" key="2">
    <source>
        <dbReference type="Proteomes" id="UP001303115"/>
    </source>
</evidence>
<proteinExistence type="predicted"/>
<protein>
    <submittedName>
        <fullName evidence="1">Uncharacterized protein</fullName>
    </submittedName>
</protein>
<evidence type="ECO:0000313" key="1">
    <source>
        <dbReference type="EMBL" id="KAK4032450.1"/>
    </source>
</evidence>
<name>A0AAN6P806_9PEZI</name>
<comment type="caution">
    <text evidence="1">The sequence shown here is derived from an EMBL/GenBank/DDBJ whole genome shotgun (WGS) entry which is preliminary data.</text>
</comment>
<organism evidence="1 2">
    <name type="scientific">Parachaetomium inaequale</name>
    <dbReference type="NCBI Taxonomy" id="2588326"/>
    <lineage>
        <taxon>Eukaryota</taxon>
        <taxon>Fungi</taxon>
        <taxon>Dikarya</taxon>
        <taxon>Ascomycota</taxon>
        <taxon>Pezizomycotina</taxon>
        <taxon>Sordariomycetes</taxon>
        <taxon>Sordariomycetidae</taxon>
        <taxon>Sordariales</taxon>
        <taxon>Chaetomiaceae</taxon>
        <taxon>Parachaetomium</taxon>
    </lineage>
</organism>
<gene>
    <name evidence="1" type="ORF">C8A01DRAFT_41107</name>
</gene>
<accession>A0AAN6P806</accession>
<reference evidence="2" key="1">
    <citation type="journal article" date="2023" name="Mol. Phylogenet. Evol.">
        <title>Genome-scale phylogeny and comparative genomics of the fungal order Sordariales.</title>
        <authorList>
            <person name="Hensen N."/>
            <person name="Bonometti L."/>
            <person name="Westerberg I."/>
            <person name="Brannstrom I.O."/>
            <person name="Guillou S."/>
            <person name="Cros-Aarteil S."/>
            <person name="Calhoun S."/>
            <person name="Haridas S."/>
            <person name="Kuo A."/>
            <person name="Mondo S."/>
            <person name="Pangilinan J."/>
            <person name="Riley R."/>
            <person name="LaButti K."/>
            <person name="Andreopoulos B."/>
            <person name="Lipzen A."/>
            <person name="Chen C."/>
            <person name="Yan M."/>
            <person name="Daum C."/>
            <person name="Ng V."/>
            <person name="Clum A."/>
            <person name="Steindorff A."/>
            <person name="Ohm R.A."/>
            <person name="Martin F."/>
            <person name="Silar P."/>
            <person name="Natvig D.O."/>
            <person name="Lalanne C."/>
            <person name="Gautier V."/>
            <person name="Ament-Velasquez S.L."/>
            <person name="Kruys A."/>
            <person name="Hutchinson M.I."/>
            <person name="Powell A.J."/>
            <person name="Barry K."/>
            <person name="Miller A.N."/>
            <person name="Grigoriev I.V."/>
            <person name="Debuchy R."/>
            <person name="Gladieux P."/>
            <person name="Hiltunen Thoren M."/>
            <person name="Johannesson H."/>
        </authorList>
    </citation>
    <scope>NUCLEOTIDE SEQUENCE [LARGE SCALE GENOMIC DNA]</scope>
    <source>
        <strain evidence="2">CBS 284.82</strain>
    </source>
</reference>